<evidence type="ECO:0000256" key="1">
    <source>
        <dbReference type="SAM" id="Phobius"/>
    </source>
</evidence>
<organism evidence="2 3">
    <name type="scientific">Mucilaginibacter phyllosphaerae</name>
    <dbReference type="NCBI Taxonomy" id="1812349"/>
    <lineage>
        <taxon>Bacteria</taxon>
        <taxon>Pseudomonadati</taxon>
        <taxon>Bacteroidota</taxon>
        <taxon>Sphingobacteriia</taxon>
        <taxon>Sphingobacteriales</taxon>
        <taxon>Sphingobacteriaceae</taxon>
        <taxon>Mucilaginibacter</taxon>
    </lineage>
</organism>
<comment type="caution">
    <text evidence="2">The sequence shown here is derived from an EMBL/GenBank/DDBJ whole genome shotgun (WGS) entry which is preliminary data.</text>
</comment>
<name>A0ABR6I8E9_9SPHI</name>
<feature type="transmembrane region" description="Helical" evidence="1">
    <location>
        <begin position="113"/>
        <end position="135"/>
    </location>
</feature>
<keyword evidence="1" id="KW-0812">Transmembrane</keyword>
<proteinExistence type="predicted"/>
<protein>
    <recommendedName>
        <fullName evidence="4">DUF4271 domain-containing protein</fullName>
    </recommendedName>
</protein>
<dbReference type="Proteomes" id="UP000583101">
    <property type="component" value="Unassembled WGS sequence"/>
</dbReference>
<keyword evidence="3" id="KW-1185">Reference proteome</keyword>
<evidence type="ECO:0008006" key="4">
    <source>
        <dbReference type="Google" id="ProtNLM"/>
    </source>
</evidence>
<feature type="transmembrane region" description="Helical" evidence="1">
    <location>
        <begin position="68"/>
        <end position="92"/>
    </location>
</feature>
<gene>
    <name evidence="2" type="ORF">GGR35_001920</name>
</gene>
<feature type="transmembrane region" description="Helical" evidence="1">
    <location>
        <begin position="27"/>
        <end position="48"/>
    </location>
</feature>
<sequence length="138" mass="16787">MNLYYKIWVDGLRKLKSIPANKNMWKFYAMIFISMAMAVNFMLIIAILERNVFRTNFYHLKFDFFPELKLNSFLSFFILFLGPCVLINYFLIFRKKRYELLFKKYTVNYNGKLCVAYIMTSYFLPFFLLIIGYFINKI</sequence>
<reference evidence="2 3" key="1">
    <citation type="submission" date="2020-08" db="EMBL/GenBank/DDBJ databases">
        <title>Genomic Encyclopedia of Type Strains, Phase IV (KMG-IV): sequencing the most valuable type-strain genomes for metagenomic binning, comparative biology and taxonomic classification.</title>
        <authorList>
            <person name="Goeker M."/>
        </authorList>
    </citation>
    <scope>NUCLEOTIDE SEQUENCE [LARGE SCALE GENOMIC DNA]</scope>
    <source>
        <strain evidence="2 3">DSM 100995</strain>
    </source>
</reference>
<dbReference type="EMBL" id="JACIEG010000003">
    <property type="protein sequence ID" value="MBB3969317.1"/>
    <property type="molecule type" value="Genomic_DNA"/>
</dbReference>
<keyword evidence="1" id="KW-0472">Membrane</keyword>
<evidence type="ECO:0000313" key="3">
    <source>
        <dbReference type="Proteomes" id="UP000583101"/>
    </source>
</evidence>
<accession>A0ABR6I8E9</accession>
<evidence type="ECO:0000313" key="2">
    <source>
        <dbReference type="EMBL" id="MBB3969317.1"/>
    </source>
</evidence>
<keyword evidence="1" id="KW-1133">Transmembrane helix</keyword>